<feature type="domain" description="DUF4340" evidence="2">
    <location>
        <begin position="137"/>
        <end position="284"/>
    </location>
</feature>
<sequence length="394" mass="42454">MVKKLLPSIILLLVLAGGVGYAYSQHFFQKKDEAAPVEAKLLTLNTDELQQIAIRPSTTDTDREAAVASTGEESADTNNSTGSASTGNNKSSISASNSKGSAHTDSKASEQDGKSGTADASADETDPVTLVRQNNEWQITEPAAYPANTYMIADWLDTLQSATIHSTIDASPTDVSKYGIQANQPSIVLTTTNGQKFSISLGSETPERDYNYARVNDGPIVQIAAQTINDLSDATAFHFIDTTPFGWDDQQLSKLVWKGSTPTAEWTLTHQLSSGGDPNQDKWSLNDHTITPSQAGSITDAIKNIPTDEVPVAADQVKGYKQVLTLEMQLMDKSGHDKGSGSTSSQLQYTGWQAPDDKTYIWIVEPTGKWAYRLPADSIRTAAKTATEVWSGKD</sequence>
<accession>A0ABW4RJJ6</accession>
<evidence type="ECO:0000259" key="2">
    <source>
        <dbReference type="Pfam" id="PF14238"/>
    </source>
</evidence>
<feature type="compositionally biased region" description="Low complexity" evidence="1">
    <location>
        <begin position="76"/>
        <end position="101"/>
    </location>
</feature>
<gene>
    <name evidence="3" type="ORF">ACFSC9_13220</name>
</gene>
<dbReference type="EMBL" id="JBHUEH010000016">
    <property type="protein sequence ID" value="MFD1886482.1"/>
    <property type="molecule type" value="Genomic_DNA"/>
</dbReference>
<protein>
    <submittedName>
        <fullName evidence="3">DUF4340 domain-containing protein</fullName>
    </submittedName>
</protein>
<organism evidence="3 4">
    <name type="scientific">Paenibacillus wenxiniae</name>
    <dbReference type="NCBI Taxonomy" id="1636843"/>
    <lineage>
        <taxon>Bacteria</taxon>
        <taxon>Bacillati</taxon>
        <taxon>Bacillota</taxon>
        <taxon>Bacilli</taxon>
        <taxon>Bacillales</taxon>
        <taxon>Paenibacillaceae</taxon>
        <taxon>Paenibacillus</taxon>
    </lineage>
</organism>
<keyword evidence="4" id="KW-1185">Reference proteome</keyword>
<proteinExistence type="predicted"/>
<comment type="caution">
    <text evidence="3">The sequence shown here is derived from an EMBL/GenBank/DDBJ whole genome shotgun (WGS) entry which is preliminary data.</text>
</comment>
<evidence type="ECO:0000313" key="3">
    <source>
        <dbReference type="EMBL" id="MFD1886482.1"/>
    </source>
</evidence>
<dbReference type="Proteomes" id="UP001597233">
    <property type="component" value="Unassembled WGS sequence"/>
</dbReference>
<name>A0ABW4RJJ6_9BACL</name>
<feature type="compositionally biased region" description="Basic and acidic residues" evidence="1">
    <location>
        <begin position="102"/>
        <end position="113"/>
    </location>
</feature>
<dbReference type="Pfam" id="PF14238">
    <property type="entry name" value="DUF4340"/>
    <property type="match status" value="1"/>
</dbReference>
<dbReference type="RefSeq" id="WP_347325513.1">
    <property type="nucleotide sequence ID" value="NZ_JBCGUH010000006.1"/>
</dbReference>
<evidence type="ECO:0000313" key="4">
    <source>
        <dbReference type="Proteomes" id="UP001597233"/>
    </source>
</evidence>
<feature type="region of interest" description="Disordered" evidence="1">
    <location>
        <begin position="55"/>
        <end position="135"/>
    </location>
</feature>
<evidence type="ECO:0000256" key="1">
    <source>
        <dbReference type="SAM" id="MobiDB-lite"/>
    </source>
</evidence>
<reference evidence="4" key="1">
    <citation type="journal article" date="2019" name="Int. J. Syst. Evol. Microbiol.">
        <title>The Global Catalogue of Microorganisms (GCM) 10K type strain sequencing project: providing services to taxonomists for standard genome sequencing and annotation.</title>
        <authorList>
            <consortium name="The Broad Institute Genomics Platform"/>
            <consortium name="The Broad Institute Genome Sequencing Center for Infectious Disease"/>
            <person name="Wu L."/>
            <person name="Ma J."/>
        </authorList>
    </citation>
    <scope>NUCLEOTIDE SEQUENCE [LARGE SCALE GENOMIC DNA]</scope>
    <source>
        <strain evidence="4">CCUG 54950</strain>
    </source>
</reference>
<dbReference type="InterPro" id="IPR025641">
    <property type="entry name" value="DUF4340"/>
</dbReference>